<protein>
    <submittedName>
        <fullName evidence="2">Uncharacterized protein</fullName>
    </submittedName>
</protein>
<keyword evidence="1" id="KW-0472">Membrane</keyword>
<dbReference type="EMBL" id="LAZR01026397">
    <property type="protein sequence ID" value="KKL68874.1"/>
    <property type="molecule type" value="Genomic_DNA"/>
</dbReference>
<keyword evidence="1" id="KW-0812">Transmembrane</keyword>
<keyword evidence="1" id="KW-1133">Transmembrane helix</keyword>
<name>A0A0F9E4E3_9ZZZZ</name>
<sequence>MTPGQEQTTVALQSQVAEHEVRLHVHTDSLEKHEKWIIQIMNRPPIWATFVITGLTGIVCACAGAILTRMF</sequence>
<gene>
    <name evidence="2" type="ORF">LCGC14_2120620</name>
</gene>
<accession>A0A0F9E4E3</accession>
<feature type="transmembrane region" description="Helical" evidence="1">
    <location>
        <begin position="46"/>
        <end position="67"/>
    </location>
</feature>
<organism evidence="2">
    <name type="scientific">marine sediment metagenome</name>
    <dbReference type="NCBI Taxonomy" id="412755"/>
    <lineage>
        <taxon>unclassified sequences</taxon>
        <taxon>metagenomes</taxon>
        <taxon>ecological metagenomes</taxon>
    </lineage>
</organism>
<proteinExistence type="predicted"/>
<reference evidence="2" key="1">
    <citation type="journal article" date="2015" name="Nature">
        <title>Complex archaea that bridge the gap between prokaryotes and eukaryotes.</title>
        <authorList>
            <person name="Spang A."/>
            <person name="Saw J.H."/>
            <person name="Jorgensen S.L."/>
            <person name="Zaremba-Niedzwiedzka K."/>
            <person name="Martijn J."/>
            <person name="Lind A.E."/>
            <person name="van Eijk R."/>
            <person name="Schleper C."/>
            <person name="Guy L."/>
            <person name="Ettema T.J."/>
        </authorList>
    </citation>
    <scope>NUCLEOTIDE SEQUENCE</scope>
</reference>
<evidence type="ECO:0000256" key="1">
    <source>
        <dbReference type="SAM" id="Phobius"/>
    </source>
</evidence>
<comment type="caution">
    <text evidence="2">The sequence shown here is derived from an EMBL/GenBank/DDBJ whole genome shotgun (WGS) entry which is preliminary data.</text>
</comment>
<dbReference type="AlphaFoldDB" id="A0A0F9E4E3"/>
<evidence type="ECO:0000313" key="2">
    <source>
        <dbReference type="EMBL" id="KKL68874.1"/>
    </source>
</evidence>